<sequence length="90" mass="10531">MNRAAKAVEADYWVSLDHHTIGKAWGGGTKEDQKKRDPLTIQGRPTLVCSLSTYQRAKRHYPEAKGLKHLNHQSIKFPRKELRWHRWGWA</sequence>
<dbReference type="AlphaFoldDB" id="X1GDH9"/>
<gene>
    <name evidence="1" type="ORF">S03H2_03766</name>
</gene>
<protein>
    <submittedName>
        <fullName evidence="1">Uncharacterized protein</fullName>
    </submittedName>
</protein>
<reference evidence="1" key="1">
    <citation type="journal article" date="2014" name="Front. Microbiol.">
        <title>High frequency of phylogenetically diverse reductive dehalogenase-homologous genes in deep subseafloor sedimentary metagenomes.</title>
        <authorList>
            <person name="Kawai M."/>
            <person name="Futagami T."/>
            <person name="Toyoda A."/>
            <person name="Takaki Y."/>
            <person name="Nishi S."/>
            <person name="Hori S."/>
            <person name="Arai W."/>
            <person name="Tsubouchi T."/>
            <person name="Morono Y."/>
            <person name="Uchiyama I."/>
            <person name="Ito T."/>
            <person name="Fujiyama A."/>
            <person name="Inagaki F."/>
            <person name="Takami H."/>
        </authorList>
    </citation>
    <scope>NUCLEOTIDE SEQUENCE</scope>
    <source>
        <strain evidence="1">Expedition CK06-06</strain>
    </source>
</reference>
<proteinExistence type="predicted"/>
<evidence type="ECO:0000313" key="1">
    <source>
        <dbReference type="EMBL" id="GAH31078.1"/>
    </source>
</evidence>
<name>X1GDH9_9ZZZZ</name>
<organism evidence="1">
    <name type="scientific">marine sediment metagenome</name>
    <dbReference type="NCBI Taxonomy" id="412755"/>
    <lineage>
        <taxon>unclassified sequences</taxon>
        <taxon>metagenomes</taxon>
        <taxon>ecological metagenomes</taxon>
    </lineage>
</organism>
<dbReference type="EMBL" id="BARU01001426">
    <property type="protein sequence ID" value="GAH31078.1"/>
    <property type="molecule type" value="Genomic_DNA"/>
</dbReference>
<comment type="caution">
    <text evidence="1">The sequence shown here is derived from an EMBL/GenBank/DDBJ whole genome shotgun (WGS) entry which is preliminary data.</text>
</comment>
<feature type="non-terminal residue" evidence="1">
    <location>
        <position position="90"/>
    </location>
</feature>
<accession>X1GDH9</accession>